<gene>
    <name evidence="6" type="ORF">LHJ74_06990</name>
</gene>
<evidence type="ECO:0000256" key="2">
    <source>
        <dbReference type="ARBA" id="ARBA00023125"/>
    </source>
</evidence>
<dbReference type="Pfam" id="PF12840">
    <property type="entry name" value="HTH_20"/>
    <property type="match status" value="1"/>
</dbReference>
<name>A0ABT2JPL0_9ACTN</name>
<feature type="region of interest" description="Disordered" evidence="4">
    <location>
        <begin position="172"/>
        <end position="197"/>
    </location>
</feature>
<feature type="domain" description="HTH arsR-type" evidence="5">
    <location>
        <begin position="1"/>
        <end position="96"/>
    </location>
</feature>
<dbReference type="InterPro" id="IPR001845">
    <property type="entry name" value="HTH_ArsR_DNA-bd_dom"/>
</dbReference>
<dbReference type="RefSeq" id="WP_260216674.1">
    <property type="nucleotide sequence ID" value="NZ_JAJAGO010000003.1"/>
</dbReference>
<evidence type="ECO:0000256" key="3">
    <source>
        <dbReference type="ARBA" id="ARBA00023163"/>
    </source>
</evidence>
<dbReference type="SMART" id="SM00418">
    <property type="entry name" value="HTH_ARSR"/>
    <property type="match status" value="1"/>
</dbReference>
<keyword evidence="7" id="KW-1185">Reference proteome</keyword>
<evidence type="ECO:0000256" key="4">
    <source>
        <dbReference type="SAM" id="MobiDB-lite"/>
    </source>
</evidence>
<accession>A0ABT2JPL0</accession>
<dbReference type="PANTHER" id="PTHR33154:SF33">
    <property type="entry name" value="TRANSCRIPTIONAL REPRESSOR SDPR"/>
    <property type="match status" value="1"/>
</dbReference>
<organism evidence="6 7">
    <name type="scientific">Streptomyces gossypii</name>
    <dbReference type="NCBI Taxonomy" id="2883101"/>
    <lineage>
        <taxon>Bacteria</taxon>
        <taxon>Bacillati</taxon>
        <taxon>Actinomycetota</taxon>
        <taxon>Actinomycetes</taxon>
        <taxon>Kitasatosporales</taxon>
        <taxon>Streptomycetaceae</taxon>
        <taxon>Streptomyces</taxon>
    </lineage>
</organism>
<comment type="caution">
    <text evidence="6">The sequence shown here is derived from an EMBL/GenBank/DDBJ whole genome shotgun (WGS) entry which is preliminary data.</text>
</comment>
<evidence type="ECO:0000313" key="7">
    <source>
        <dbReference type="Proteomes" id="UP001156389"/>
    </source>
</evidence>
<dbReference type="SUPFAM" id="SSF46785">
    <property type="entry name" value="Winged helix' DNA-binding domain"/>
    <property type="match status" value="1"/>
</dbReference>
<evidence type="ECO:0000313" key="6">
    <source>
        <dbReference type="EMBL" id="MCT2589668.1"/>
    </source>
</evidence>
<reference evidence="6 7" key="1">
    <citation type="submission" date="2021-10" db="EMBL/GenBank/DDBJ databases">
        <title>Streptomyces gossypii sp. nov., isolated from soil collected from cotton field.</title>
        <authorList>
            <person name="Ge X."/>
            <person name="Chen X."/>
            <person name="Liu W."/>
        </authorList>
    </citation>
    <scope>NUCLEOTIDE SEQUENCE [LARGE SCALE GENOMIC DNA]</scope>
    <source>
        <strain evidence="6 7">N2-109</strain>
    </source>
</reference>
<dbReference type="PANTHER" id="PTHR33154">
    <property type="entry name" value="TRANSCRIPTIONAL REGULATOR, ARSR FAMILY"/>
    <property type="match status" value="1"/>
</dbReference>
<sequence>MPEPRSRAAVGGLRVLAHPLRLRLLSLLTGAAFSAAEAARALDETQANVSYHLRRLHAAGLVELVEEIGVRGGRAKRYRHDPGSGEHLVAQSPEEHLLVAAALGEELRRRSAERSPAGEGELTDAELWIDPGEWQAIRQHARELGEELHAAARPPHTPGAVRVSATVVLFEMTRDGGSGEAGNSEGGEGGRSDGGQP</sequence>
<protein>
    <submittedName>
        <fullName evidence="6">Helix-turn-helix domain-containing protein</fullName>
    </submittedName>
</protein>
<dbReference type="InterPro" id="IPR036390">
    <property type="entry name" value="WH_DNA-bd_sf"/>
</dbReference>
<dbReference type="InterPro" id="IPR036388">
    <property type="entry name" value="WH-like_DNA-bd_sf"/>
</dbReference>
<dbReference type="EMBL" id="JAJAGO010000003">
    <property type="protein sequence ID" value="MCT2589668.1"/>
    <property type="molecule type" value="Genomic_DNA"/>
</dbReference>
<feature type="compositionally biased region" description="Gly residues" evidence="4">
    <location>
        <begin position="176"/>
        <end position="197"/>
    </location>
</feature>
<keyword evidence="3" id="KW-0804">Transcription</keyword>
<keyword evidence="1" id="KW-0805">Transcription regulation</keyword>
<keyword evidence="2" id="KW-0238">DNA-binding</keyword>
<dbReference type="InterPro" id="IPR051081">
    <property type="entry name" value="HTH_MetalResp_TranReg"/>
</dbReference>
<dbReference type="Gene3D" id="1.10.10.10">
    <property type="entry name" value="Winged helix-like DNA-binding domain superfamily/Winged helix DNA-binding domain"/>
    <property type="match status" value="1"/>
</dbReference>
<dbReference type="PROSITE" id="PS50987">
    <property type="entry name" value="HTH_ARSR_2"/>
    <property type="match status" value="1"/>
</dbReference>
<dbReference type="Proteomes" id="UP001156389">
    <property type="component" value="Unassembled WGS sequence"/>
</dbReference>
<dbReference type="PRINTS" id="PR00778">
    <property type="entry name" value="HTHARSR"/>
</dbReference>
<evidence type="ECO:0000259" key="5">
    <source>
        <dbReference type="PROSITE" id="PS50987"/>
    </source>
</evidence>
<evidence type="ECO:0000256" key="1">
    <source>
        <dbReference type="ARBA" id="ARBA00023015"/>
    </source>
</evidence>
<proteinExistence type="predicted"/>